<feature type="transmembrane region" description="Helical" evidence="1">
    <location>
        <begin position="173"/>
        <end position="192"/>
    </location>
</feature>
<feature type="domain" description="F-box protein AT5G49610-like beta-propeller" evidence="2">
    <location>
        <begin position="2"/>
        <end position="236"/>
    </location>
</feature>
<evidence type="ECO:0000256" key="1">
    <source>
        <dbReference type="SAM" id="Phobius"/>
    </source>
</evidence>
<organism evidence="3 4">
    <name type="scientific">Hordeum vulgare subsp. vulgare</name>
    <name type="common">Domesticated barley</name>
    <dbReference type="NCBI Taxonomy" id="112509"/>
    <lineage>
        <taxon>Eukaryota</taxon>
        <taxon>Viridiplantae</taxon>
        <taxon>Streptophyta</taxon>
        <taxon>Embryophyta</taxon>
        <taxon>Tracheophyta</taxon>
        <taxon>Spermatophyta</taxon>
        <taxon>Magnoliopsida</taxon>
        <taxon>Liliopsida</taxon>
        <taxon>Poales</taxon>
        <taxon>Poaceae</taxon>
        <taxon>BOP clade</taxon>
        <taxon>Pooideae</taxon>
        <taxon>Triticodae</taxon>
        <taxon>Triticeae</taxon>
        <taxon>Hordeinae</taxon>
        <taxon>Hordeum</taxon>
    </lineage>
</organism>
<keyword evidence="1" id="KW-0472">Membrane</keyword>
<reference evidence="3" key="3">
    <citation type="submission" date="2022-01" db="UniProtKB">
        <authorList>
            <consortium name="EnsemblPlants"/>
        </authorList>
    </citation>
    <scope>IDENTIFICATION</scope>
    <source>
        <strain evidence="3">subsp. vulgare</strain>
    </source>
</reference>
<protein>
    <recommendedName>
        <fullName evidence="2">F-box protein AT5G49610-like beta-propeller domain-containing protein</fullName>
    </recommendedName>
</protein>
<evidence type="ECO:0000259" key="2">
    <source>
        <dbReference type="Pfam" id="PF23635"/>
    </source>
</evidence>
<keyword evidence="1" id="KW-1133">Transmembrane helix</keyword>
<dbReference type="Gramene" id="HORVU.MOREX.r3.1HG0055150.1">
    <property type="protein sequence ID" value="HORVU.MOREX.r3.1HG0055150.1.CDS1"/>
    <property type="gene ID" value="HORVU.MOREX.r3.1HG0055150"/>
</dbReference>
<reference evidence="3" key="2">
    <citation type="submission" date="2020-10" db="EMBL/GenBank/DDBJ databases">
        <authorList>
            <person name="Scholz U."/>
            <person name="Mascher M."/>
            <person name="Fiebig A."/>
        </authorList>
    </citation>
    <scope>NUCLEOTIDE SEQUENCE [LARGE SCALE GENOMIC DNA]</scope>
    <source>
        <strain evidence="3">cv. Morex</strain>
    </source>
</reference>
<dbReference type="AlphaFoldDB" id="A0A8I6WQ78"/>
<keyword evidence="4" id="KW-1185">Reference proteome</keyword>
<dbReference type="PANTHER" id="PTHR33207">
    <property type="entry name" value="F-BOX DOMAIN CONTAINING PROTEIN-RELATED"/>
    <property type="match status" value="1"/>
</dbReference>
<name>A0A8I6WQ78_HORVV</name>
<dbReference type="OMA" id="SECHRQY"/>
<proteinExistence type="predicted"/>
<dbReference type="EnsemblPlants" id="HORVU.MOREX.r3.1HG0055150.1">
    <property type="protein sequence ID" value="HORVU.MOREX.r3.1HG0055150.1.CDS1"/>
    <property type="gene ID" value="HORVU.MOREX.r3.1HG0055150"/>
</dbReference>
<dbReference type="Pfam" id="PF23635">
    <property type="entry name" value="Beta-prop_AT5G49610-like"/>
    <property type="match status" value="1"/>
</dbReference>
<accession>A0A8I6WQ78</accession>
<evidence type="ECO:0000313" key="4">
    <source>
        <dbReference type="Proteomes" id="UP000011116"/>
    </source>
</evidence>
<dbReference type="Proteomes" id="UP000011116">
    <property type="component" value="Chromosome 1H"/>
</dbReference>
<keyword evidence="1" id="KW-0812">Transmembrane</keyword>
<feature type="transmembrane region" description="Helical" evidence="1">
    <location>
        <begin position="137"/>
        <end position="153"/>
    </location>
</feature>
<dbReference type="InterPro" id="IPR056594">
    <property type="entry name" value="AT5G49610-like_b-prop"/>
</dbReference>
<reference evidence="4" key="1">
    <citation type="journal article" date="2012" name="Nature">
        <title>A physical, genetic and functional sequence assembly of the barley genome.</title>
        <authorList>
            <consortium name="The International Barley Genome Sequencing Consortium"/>
            <person name="Mayer K.F."/>
            <person name="Waugh R."/>
            <person name="Brown J.W."/>
            <person name="Schulman A."/>
            <person name="Langridge P."/>
            <person name="Platzer M."/>
            <person name="Fincher G.B."/>
            <person name="Muehlbauer G.J."/>
            <person name="Sato K."/>
            <person name="Close T.J."/>
            <person name="Wise R.P."/>
            <person name="Stein N."/>
        </authorList>
    </citation>
    <scope>NUCLEOTIDE SEQUENCE [LARGE SCALE GENOMIC DNA]</scope>
    <source>
        <strain evidence="4">cv. Morex</strain>
    </source>
</reference>
<evidence type="ECO:0000313" key="3">
    <source>
        <dbReference type="EnsemblPlants" id="HORVU.MOREX.r3.1HG0055150.1.CDS1"/>
    </source>
</evidence>
<sequence>MAVYDPLTRALDLFAVPQDEVCSDMYVEFHMLASECRRQFRIVSVAHDVRGSQAAVFSSETREWQVFPFSEDASQPDDGLGGTNRTMVNGFVYWTFASGSNIRVLNTATLQFSQMNPPVHMEGQGEFKPGETKDGKLCLVCAVKLTLVVWIWTHDDDGVDRWILDKTFSLRGGLYGDIALNIVAIISGFVYFSTFSEMDQDSCLFMSFCLETYQLNKLCPVTHSHHSHPYIMAFPPSLLCSKEGEASI</sequence>